<evidence type="ECO:0000313" key="5">
    <source>
        <dbReference type="Proteomes" id="UP000603200"/>
    </source>
</evidence>
<feature type="chain" id="PRO_5045827096" description="LPXTG-motif cell wall-anchored protein" evidence="3">
    <location>
        <begin position="30"/>
        <end position="459"/>
    </location>
</feature>
<evidence type="ECO:0008006" key="6">
    <source>
        <dbReference type="Google" id="ProtNLM"/>
    </source>
</evidence>
<evidence type="ECO:0000256" key="3">
    <source>
        <dbReference type="SAM" id="SignalP"/>
    </source>
</evidence>
<feature type="region of interest" description="Disordered" evidence="1">
    <location>
        <begin position="389"/>
        <end position="423"/>
    </location>
</feature>
<evidence type="ECO:0000313" key="4">
    <source>
        <dbReference type="EMBL" id="GIE23410.1"/>
    </source>
</evidence>
<feature type="signal peptide" evidence="3">
    <location>
        <begin position="1"/>
        <end position="29"/>
    </location>
</feature>
<feature type="transmembrane region" description="Helical" evidence="2">
    <location>
        <begin position="430"/>
        <end position="450"/>
    </location>
</feature>
<keyword evidence="2" id="KW-0472">Membrane</keyword>
<feature type="compositionally biased region" description="Pro residues" evidence="1">
    <location>
        <begin position="391"/>
        <end position="408"/>
    </location>
</feature>
<proteinExistence type="predicted"/>
<comment type="caution">
    <text evidence="4">The sequence shown here is derived from an EMBL/GenBank/DDBJ whole genome shotgun (WGS) entry which is preliminary data.</text>
</comment>
<dbReference type="EMBL" id="BOMN01000090">
    <property type="protein sequence ID" value="GIE23410.1"/>
    <property type="molecule type" value="Genomic_DNA"/>
</dbReference>
<keyword evidence="2" id="KW-1133">Transmembrane helix</keyword>
<keyword evidence="2" id="KW-0812">Transmembrane</keyword>
<protein>
    <recommendedName>
        <fullName evidence="6">LPXTG-motif cell wall-anchored protein</fullName>
    </recommendedName>
</protein>
<reference evidence="4 5" key="1">
    <citation type="submission" date="2021-01" db="EMBL/GenBank/DDBJ databases">
        <title>Whole genome shotgun sequence of Actinoplanes humidus NBRC 14915.</title>
        <authorList>
            <person name="Komaki H."/>
            <person name="Tamura T."/>
        </authorList>
    </citation>
    <scope>NUCLEOTIDE SEQUENCE [LARGE SCALE GENOMIC DNA]</scope>
    <source>
        <strain evidence="4 5">NBRC 14915</strain>
    </source>
</reference>
<name>A0ABQ3ZXU7_9ACTN</name>
<keyword evidence="3" id="KW-0732">Signal</keyword>
<dbReference type="NCBIfam" id="TIGR01167">
    <property type="entry name" value="LPXTG_anchor"/>
    <property type="match status" value="1"/>
</dbReference>
<organism evidence="4 5">
    <name type="scientific">Winogradskya humida</name>
    <dbReference type="NCBI Taxonomy" id="113566"/>
    <lineage>
        <taxon>Bacteria</taxon>
        <taxon>Bacillati</taxon>
        <taxon>Actinomycetota</taxon>
        <taxon>Actinomycetes</taxon>
        <taxon>Micromonosporales</taxon>
        <taxon>Micromonosporaceae</taxon>
        <taxon>Winogradskya</taxon>
    </lineage>
</organism>
<evidence type="ECO:0000256" key="1">
    <source>
        <dbReference type="SAM" id="MobiDB-lite"/>
    </source>
</evidence>
<keyword evidence="5" id="KW-1185">Reference proteome</keyword>
<gene>
    <name evidence="4" type="ORF">Ahu01nite_065120</name>
</gene>
<evidence type="ECO:0000256" key="2">
    <source>
        <dbReference type="SAM" id="Phobius"/>
    </source>
</evidence>
<dbReference type="RefSeq" id="WP_203840468.1">
    <property type="nucleotide sequence ID" value="NZ_BAAATV010000009.1"/>
</dbReference>
<accession>A0ABQ3ZXU7</accession>
<sequence length="459" mass="47143">MKNGFIYRAAAGLAALAAAVAAVPVVAYAAPAKGALEDATEYSVESGKPEGSSMRAGYVSRAVIGVRNRGTTAIPGLVVEINLRDENLRFPRKYDNCVFTTDGSAWCEFADTIAAGQVLALKGPVYGAVPEPDPAHQTKSTFFDWSSKEWADAKGGLEALAGAGAVRGDQGTLVLEPGSPRIGSSISEGIIHNGVGPATGPTPTALPPIPPSGPDGAELLAVHEKKSQNGNPRWSYTVGPGQPLPGTLGVRNLGSETVHGLVLDVRLSDNALKFIRLGDNCWFTLEEKPDSAWCSFDTDLAPGATLRVDGAIGTTIAPYNVGDYAKDLRFHWVSKEWADDNGGIAKLAGIDAIENTTGTKGTAAAFKLTSGAADLVGTVSRSTGFVMLSWPPTPNPPSSSPTTSPAPAPGGGGDDGEAGGSLPITGSRTAVVAGAGVLLVAAGLAGFVLARRRRTRFTA</sequence>
<dbReference type="Proteomes" id="UP000603200">
    <property type="component" value="Unassembled WGS sequence"/>
</dbReference>